<evidence type="ECO:0000313" key="3">
    <source>
        <dbReference type="EMBL" id="KAG9695092.1"/>
    </source>
</evidence>
<sequence>MSGCGDSKYSFGNLGEQLLELIEKRNTQSPAKHQEEIPTVPKRRTRQDADVGVFKTGRPNKQQYGQMERHKLDWEKEKSEKRRERRETVDDWVAAALQDLMEAKDYFEQYGVEKYFPKSIERLKELLKSGNAAAGAETLYQKQSELSSISASKLTFSSHTSATFIISVYPSQQSSGPISTTQDASSTSELDPAATDRSENDTNITMTTEEILRARIKTLESQLQACQEEIADLKKTVNAAATFVQGIQKIQEKFKSKKA</sequence>
<reference evidence="3" key="2">
    <citation type="submission" date="2021-08" db="EMBL/GenBank/DDBJ databases">
        <authorList>
            <person name="Gostincar C."/>
            <person name="Sun X."/>
            <person name="Song Z."/>
            <person name="Gunde-Cimerman N."/>
        </authorList>
    </citation>
    <scope>NUCLEOTIDE SEQUENCE</scope>
    <source>
        <strain evidence="3">EXF-9911</strain>
    </source>
</reference>
<gene>
    <name evidence="3" type="ORF">KCU76_g4761</name>
</gene>
<evidence type="ECO:0000313" key="4">
    <source>
        <dbReference type="Proteomes" id="UP000779574"/>
    </source>
</evidence>
<dbReference type="EMBL" id="JAHFXF010000141">
    <property type="protein sequence ID" value="KAG9695092.1"/>
    <property type="molecule type" value="Genomic_DNA"/>
</dbReference>
<feature type="compositionally biased region" description="Basic and acidic residues" evidence="2">
    <location>
        <begin position="25"/>
        <end position="36"/>
    </location>
</feature>
<feature type="compositionally biased region" description="Polar residues" evidence="2">
    <location>
        <begin position="172"/>
        <end position="189"/>
    </location>
</feature>
<dbReference type="Proteomes" id="UP000779574">
    <property type="component" value="Unassembled WGS sequence"/>
</dbReference>
<feature type="coiled-coil region" evidence="1">
    <location>
        <begin position="209"/>
        <end position="236"/>
    </location>
</feature>
<keyword evidence="1" id="KW-0175">Coiled coil</keyword>
<accession>A0A9P8EQ29</accession>
<proteinExistence type="predicted"/>
<protein>
    <submittedName>
        <fullName evidence="3">Uncharacterized protein</fullName>
    </submittedName>
</protein>
<name>A0A9P8EQ29_AURME</name>
<feature type="region of interest" description="Disordered" evidence="2">
    <location>
        <begin position="172"/>
        <end position="206"/>
    </location>
</feature>
<evidence type="ECO:0000256" key="2">
    <source>
        <dbReference type="SAM" id="MobiDB-lite"/>
    </source>
</evidence>
<evidence type="ECO:0000256" key="1">
    <source>
        <dbReference type="SAM" id="Coils"/>
    </source>
</evidence>
<dbReference type="AlphaFoldDB" id="A0A9P8EQ29"/>
<comment type="caution">
    <text evidence="3">The sequence shown here is derived from an EMBL/GenBank/DDBJ whole genome shotgun (WGS) entry which is preliminary data.</text>
</comment>
<organism evidence="3 4">
    <name type="scientific">Aureobasidium melanogenum</name>
    <name type="common">Aureobasidium pullulans var. melanogenum</name>
    <dbReference type="NCBI Taxonomy" id="46634"/>
    <lineage>
        <taxon>Eukaryota</taxon>
        <taxon>Fungi</taxon>
        <taxon>Dikarya</taxon>
        <taxon>Ascomycota</taxon>
        <taxon>Pezizomycotina</taxon>
        <taxon>Dothideomycetes</taxon>
        <taxon>Dothideomycetidae</taxon>
        <taxon>Dothideales</taxon>
        <taxon>Saccotheciaceae</taxon>
        <taxon>Aureobasidium</taxon>
    </lineage>
</organism>
<feature type="non-terminal residue" evidence="3">
    <location>
        <position position="1"/>
    </location>
</feature>
<feature type="region of interest" description="Disordered" evidence="2">
    <location>
        <begin position="25"/>
        <end position="68"/>
    </location>
</feature>
<reference evidence="3" key="1">
    <citation type="journal article" date="2021" name="J Fungi (Basel)">
        <title>Virulence traits and population genomics of the black yeast Aureobasidium melanogenum.</title>
        <authorList>
            <person name="Cernosa A."/>
            <person name="Sun X."/>
            <person name="Gostincar C."/>
            <person name="Fang C."/>
            <person name="Gunde-Cimerman N."/>
            <person name="Song Z."/>
        </authorList>
    </citation>
    <scope>NUCLEOTIDE SEQUENCE</scope>
    <source>
        <strain evidence="3">EXF-9911</strain>
    </source>
</reference>